<feature type="compositionally biased region" description="Polar residues" evidence="1">
    <location>
        <begin position="89"/>
        <end position="102"/>
    </location>
</feature>
<name>A0A4S2L5B0_9HYME</name>
<evidence type="ECO:0000313" key="2">
    <source>
        <dbReference type="EMBL" id="TGZ57911.1"/>
    </source>
</evidence>
<sequence>MGGTAARRIRARLIKHNYQGVAGPYDVMDRDVDLGIPRRQPDLDVGDVRLGKAAPGLRRTGLPRVTTWPGGEMGVAWHGGEGKRGGVNNPATPDESNLNWSTNARVTRSYV</sequence>
<accession>A0A4S2L5B0</accession>
<proteinExistence type="predicted"/>
<keyword evidence="3" id="KW-1185">Reference proteome</keyword>
<gene>
    <name evidence="2" type="ORF">DBV15_07593</name>
</gene>
<organism evidence="2 3">
    <name type="scientific">Temnothorax longispinosus</name>
    <dbReference type="NCBI Taxonomy" id="300112"/>
    <lineage>
        <taxon>Eukaryota</taxon>
        <taxon>Metazoa</taxon>
        <taxon>Ecdysozoa</taxon>
        <taxon>Arthropoda</taxon>
        <taxon>Hexapoda</taxon>
        <taxon>Insecta</taxon>
        <taxon>Pterygota</taxon>
        <taxon>Neoptera</taxon>
        <taxon>Endopterygota</taxon>
        <taxon>Hymenoptera</taxon>
        <taxon>Apocrita</taxon>
        <taxon>Aculeata</taxon>
        <taxon>Formicoidea</taxon>
        <taxon>Formicidae</taxon>
        <taxon>Myrmicinae</taxon>
        <taxon>Temnothorax</taxon>
    </lineage>
</organism>
<evidence type="ECO:0000313" key="3">
    <source>
        <dbReference type="Proteomes" id="UP000310200"/>
    </source>
</evidence>
<dbReference type="AlphaFoldDB" id="A0A4S2L5B0"/>
<feature type="region of interest" description="Disordered" evidence="1">
    <location>
        <begin position="60"/>
        <end position="102"/>
    </location>
</feature>
<protein>
    <submittedName>
        <fullName evidence="2">Uncharacterized protein</fullName>
    </submittedName>
</protein>
<evidence type="ECO:0000256" key="1">
    <source>
        <dbReference type="SAM" id="MobiDB-lite"/>
    </source>
</evidence>
<comment type="caution">
    <text evidence="2">The sequence shown here is derived from an EMBL/GenBank/DDBJ whole genome shotgun (WGS) entry which is preliminary data.</text>
</comment>
<reference evidence="2 3" key="1">
    <citation type="journal article" date="2019" name="Philos. Trans. R. Soc. Lond., B, Biol. Sci.">
        <title>Ant behaviour and brain gene expression of defending hosts depend on the ecological success of the intruding social parasite.</title>
        <authorList>
            <person name="Kaur R."/>
            <person name="Stoldt M."/>
            <person name="Jongepier E."/>
            <person name="Feldmeyer B."/>
            <person name="Menzel F."/>
            <person name="Bornberg-Bauer E."/>
            <person name="Foitzik S."/>
        </authorList>
    </citation>
    <scope>NUCLEOTIDE SEQUENCE [LARGE SCALE GENOMIC DNA]</scope>
    <source>
        <tissue evidence="2">Whole body</tissue>
    </source>
</reference>
<dbReference type="EMBL" id="QBLH01000104">
    <property type="protein sequence ID" value="TGZ57911.1"/>
    <property type="molecule type" value="Genomic_DNA"/>
</dbReference>
<dbReference type="Proteomes" id="UP000310200">
    <property type="component" value="Unassembled WGS sequence"/>
</dbReference>